<name>A0A132NMZ7_GIAIN</name>
<dbReference type="EMBL" id="JXTI01000193">
    <property type="protein sequence ID" value="KWX11404.1"/>
    <property type="molecule type" value="Genomic_DNA"/>
</dbReference>
<comment type="caution">
    <text evidence="3">The sequence shown here is derived from an EMBL/GenBank/DDBJ whole genome shotgun (WGS) entry which is preliminary data.</text>
</comment>
<organism evidence="3 4">
    <name type="scientific">Giardia duodenalis assemblage B</name>
    <dbReference type="NCBI Taxonomy" id="1394984"/>
    <lineage>
        <taxon>Eukaryota</taxon>
        <taxon>Metamonada</taxon>
        <taxon>Diplomonadida</taxon>
        <taxon>Hexamitidae</taxon>
        <taxon>Giardiinae</taxon>
        <taxon>Giardia</taxon>
    </lineage>
</organism>
<proteinExistence type="inferred from homology"/>
<dbReference type="PANTHER" id="PTHR10502:SF102">
    <property type="entry name" value="ANNEXIN B11"/>
    <property type="match status" value="1"/>
</dbReference>
<dbReference type="VEuPathDB" id="GiardiaDB:QR46_4644"/>
<reference evidence="3 4" key="1">
    <citation type="journal article" date="2015" name="Mol. Biochem. Parasitol.">
        <title>Identification of polymorphic genes for use in assemblage B genotyping assays through comparative genomics of multiple assemblage B Giardia duodenalis isolates.</title>
        <authorList>
            <person name="Wielinga C."/>
            <person name="Thompson R.C."/>
            <person name="Monis P."/>
            <person name="Ryan U."/>
        </authorList>
    </citation>
    <scope>NUCLEOTIDE SEQUENCE [LARGE SCALE GENOMIC DNA]</scope>
    <source>
        <strain evidence="3 4">BAH15c1</strain>
    </source>
</reference>
<comment type="similarity">
    <text evidence="1">Belongs to the annexin family.</text>
</comment>
<dbReference type="Proteomes" id="UP000070089">
    <property type="component" value="Unassembled WGS sequence"/>
</dbReference>
<evidence type="ECO:0000256" key="1">
    <source>
        <dbReference type="ARBA" id="ARBA00007831"/>
    </source>
</evidence>
<dbReference type="OrthoDB" id="10250903at2759"/>
<dbReference type="GO" id="GO:0005737">
    <property type="term" value="C:cytoplasm"/>
    <property type="evidence" value="ECO:0007669"/>
    <property type="project" value="TreeGrafter"/>
</dbReference>
<evidence type="ECO:0000256" key="2">
    <source>
        <dbReference type="SAM" id="Phobius"/>
    </source>
</evidence>
<feature type="transmembrane region" description="Helical" evidence="2">
    <location>
        <begin position="12"/>
        <end position="35"/>
    </location>
</feature>
<dbReference type="AlphaFoldDB" id="A0A132NMZ7"/>
<keyword evidence="2" id="KW-1133">Transmembrane helix</keyword>
<sequence length="403" mass="45423">MWFSITHVEISTLHVCFSSLAVVLCHFVVVTCLFIKLDCGVRIWLFEDTLLQLCLCLTDIPCCLRLVVRHLPEAFKNLSMTSTCSHVLVAGELKQCIEENDLDKFLYFTVRYKNADKLKIAEDYFTLTNQVLTGDITRIASRDVADMLAASWKYYLDVKATFIHDSFKSKTVRRGIELSLMSSPDEWIDLRKAYAGLYKEDMEQVIRKVCPQNTITTRILIAWIAYRRTPRNNTTEDIASLYAAATGEKPASESQPSVVEKKAKKASKGGQAIGPDWDLILKMIGTSTPQEWSRIYSGFEKRYSTSLCSILKPHLNQADYNAFELASNVLCDIVQGIACLLHIYVVAKDAVGVMGLISMYCDKCNNLRLEYQKFGDLRSDLARVLSPTALHACLVLLQVPGQP</sequence>
<dbReference type="GO" id="GO:0005509">
    <property type="term" value="F:calcium ion binding"/>
    <property type="evidence" value="ECO:0007669"/>
    <property type="project" value="InterPro"/>
</dbReference>
<evidence type="ECO:0000313" key="3">
    <source>
        <dbReference type="EMBL" id="KWX11404.1"/>
    </source>
</evidence>
<dbReference type="PANTHER" id="PTHR10502">
    <property type="entry name" value="ANNEXIN"/>
    <property type="match status" value="1"/>
</dbReference>
<keyword evidence="2" id="KW-0812">Transmembrane</keyword>
<dbReference type="SUPFAM" id="SSF47874">
    <property type="entry name" value="Annexin"/>
    <property type="match status" value="1"/>
</dbReference>
<dbReference type="GO" id="GO:0005544">
    <property type="term" value="F:calcium-dependent phospholipid binding"/>
    <property type="evidence" value="ECO:0007669"/>
    <property type="project" value="InterPro"/>
</dbReference>
<dbReference type="Gene3D" id="1.10.220.10">
    <property type="entry name" value="Annexin"/>
    <property type="match status" value="2"/>
</dbReference>
<keyword evidence="2" id="KW-0472">Membrane</keyword>
<dbReference type="Pfam" id="PF22293">
    <property type="entry name" value="ANXE1_4th"/>
    <property type="match status" value="1"/>
</dbReference>
<dbReference type="GO" id="GO:0001786">
    <property type="term" value="F:phosphatidylserine binding"/>
    <property type="evidence" value="ECO:0007669"/>
    <property type="project" value="TreeGrafter"/>
</dbReference>
<dbReference type="GO" id="GO:0005886">
    <property type="term" value="C:plasma membrane"/>
    <property type="evidence" value="ECO:0007669"/>
    <property type="project" value="TreeGrafter"/>
</dbReference>
<evidence type="ECO:0000313" key="4">
    <source>
        <dbReference type="Proteomes" id="UP000070089"/>
    </source>
</evidence>
<gene>
    <name evidence="3" type="ORF">QR46_4644</name>
</gene>
<protein>
    <submittedName>
        <fullName evidence="3">Alpha-12 giardin</fullName>
    </submittedName>
</protein>
<accession>A0A132NMZ7</accession>
<dbReference type="InterPro" id="IPR037104">
    <property type="entry name" value="Annexin_sf"/>
</dbReference>